<dbReference type="InterPro" id="IPR036105">
    <property type="entry name" value="DiNase_FeMo-co_biosyn_sf"/>
</dbReference>
<evidence type="ECO:0000313" key="3">
    <source>
        <dbReference type="Proteomes" id="UP000518887"/>
    </source>
</evidence>
<protein>
    <submittedName>
        <fullName evidence="2">Putative Fe-Mo cluster-binding NifX family protein</fullName>
    </submittedName>
</protein>
<dbReference type="InterPro" id="IPR003731">
    <property type="entry name" value="Di-Nase_FeMo-co_biosynth"/>
</dbReference>
<dbReference type="Proteomes" id="UP000518887">
    <property type="component" value="Unassembled WGS sequence"/>
</dbReference>
<accession>A0A7W8LLZ2</accession>
<dbReference type="PANTHER" id="PTHR33937">
    <property type="entry name" value="IRON-MOLYBDENUM PROTEIN-RELATED-RELATED"/>
    <property type="match status" value="1"/>
</dbReference>
<feature type="domain" description="Dinitrogenase iron-molybdenum cofactor biosynthesis" evidence="1">
    <location>
        <begin position="12"/>
        <end position="112"/>
    </location>
</feature>
<organism evidence="2 3">
    <name type="scientific">Treponema ruminis</name>
    <dbReference type="NCBI Taxonomy" id="744515"/>
    <lineage>
        <taxon>Bacteria</taxon>
        <taxon>Pseudomonadati</taxon>
        <taxon>Spirochaetota</taxon>
        <taxon>Spirochaetia</taxon>
        <taxon>Spirochaetales</taxon>
        <taxon>Treponemataceae</taxon>
        <taxon>Treponema</taxon>
    </lineage>
</organism>
<name>A0A7W8LLZ2_9SPIR</name>
<evidence type="ECO:0000259" key="1">
    <source>
        <dbReference type="Pfam" id="PF02579"/>
    </source>
</evidence>
<dbReference type="InterPro" id="IPR051840">
    <property type="entry name" value="NifX/NifY_domain"/>
</dbReference>
<gene>
    <name evidence="2" type="ORF">HNP76_001359</name>
</gene>
<keyword evidence="3" id="KW-1185">Reference proteome</keyword>
<proteinExistence type="predicted"/>
<dbReference type="RefSeq" id="WP_184658842.1">
    <property type="nucleotide sequence ID" value="NZ_CP031518.1"/>
</dbReference>
<dbReference type="Gene3D" id="3.30.420.130">
    <property type="entry name" value="Dinitrogenase iron-molybdenum cofactor biosynthesis domain"/>
    <property type="match status" value="1"/>
</dbReference>
<sequence length="127" mass="14374">MAYKIAIGTSDKKNVNLHFGEIESVSVYEVNESDGSYSFLEERKITRDPEKEECESGCSCGSNFAVKVGQTVSDCTYFLVAKIGPKPHRLLQENKVNCLEAPFEIEEAVSKLNDYYISHKKRESHIF</sequence>
<reference evidence="2 3" key="1">
    <citation type="submission" date="2020-08" db="EMBL/GenBank/DDBJ databases">
        <title>Genomic Encyclopedia of Type Strains, Phase IV (KMG-IV): sequencing the most valuable type-strain genomes for metagenomic binning, comparative biology and taxonomic classification.</title>
        <authorList>
            <person name="Goeker M."/>
        </authorList>
    </citation>
    <scope>NUCLEOTIDE SEQUENCE [LARGE SCALE GENOMIC DNA]</scope>
    <source>
        <strain evidence="2 3">DSM 103462</strain>
    </source>
</reference>
<dbReference type="Pfam" id="PF02579">
    <property type="entry name" value="Nitro_FeMo-Co"/>
    <property type="match status" value="1"/>
</dbReference>
<dbReference type="SUPFAM" id="SSF53146">
    <property type="entry name" value="Nitrogenase accessory factor-like"/>
    <property type="match status" value="1"/>
</dbReference>
<dbReference type="EMBL" id="JACHFQ010000004">
    <property type="protein sequence ID" value="MBB5225991.1"/>
    <property type="molecule type" value="Genomic_DNA"/>
</dbReference>
<dbReference type="PANTHER" id="PTHR33937:SF2">
    <property type="entry name" value="DINITROGENASE IRON-MOLYBDENUM COFACTOR BIOSYNTHESIS DOMAIN-CONTAINING PROTEIN"/>
    <property type="match status" value="1"/>
</dbReference>
<evidence type="ECO:0000313" key="2">
    <source>
        <dbReference type="EMBL" id="MBB5225991.1"/>
    </source>
</evidence>
<dbReference type="AlphaFoldDB" id="A0A7W8LLZ2"/>
<comment type="caution">
    <text evidence="2">The sequence shown here is derived from an EMBL/GenBank/DDBJ whole genome shotgun (WGS) entry which is preliminary data.</text>
</comment>